<dbReference type="InterPro" id="IPR044946">
    <property type="entry name" value="Restrct_endonuc_typeI_TRD_sf"/>
</dbReference>
<evidence type="ECO:0000256" key="1">
    <source>
        <dbReference type="ARBA" id="ARBA00010923"/>
    </source>
</evidence>
<dbReference type="AlphaFoldDB" id="B5W7D4"/>
<dbReference type="Gene3D" id="3.90.220.20">
    <property type="entry name" value="DNA methylase specificity domains"/>
    <property type="match status" value="2"/>
</dbReference>
<feature type="domain" description="Type I restriction modification DNA specificity" evidence="4">
    <location>
        <begin position="33"/>
        <end position="182"/>
    </location>
</feature>
<accession>B5W7D4</accession>
<dbReference type="Gene3D" id="1.10.287.1120">
    <property type="entry name" value="Bipartite methylase S protein"/>
    <property type="match status" value="1"/>
</dbReference>
<keyword evidence="2" id="KW-0680">Restriction system</keyword>
<dbReference type="CDD" id="cd17244">
    <property type="entry name" value="RMtype1_S_Apa101655I-TRD2-CR2_like"/>
    <property type="match status" value="1"/>
</dbReference>
<sequence>MATKSSWIPLSQLCEAIVDCEHKTAPVQDSGIPSIRTTNIKNGRLDLENANLVSEETYKLWTARLEPQPNDLILAREAPVGEVGIVPRGKRVCLGQRTVLIRPDGKKLFPRYLLYLLLTPEMRHEMTCRAEGSVVPHLNMSDIRNFEIPPPPPLDEQKAIAHILGTLDDKIELNQQMNRTLEAIARAIFKSWFIDFDPVRAKMDGRQPVGMDAEMAVLFPDEFEDSPLGQIPKGWTYQAANCIANIGIGKTPPRKEQAWFSLNLKNIRWVSIRDMGASGVFIRKTKEYLIPDALHKFSIKIVPDNTVLLSFKLTIGRVVLTDGEMVTNEAIAHFKLPVYTPFSSEYLYLYLEKFDYNQLGNTSSIAQAVNSKIIKEMPILNPGADILNTFSCRIASIFRKIKQTQQESETLSSIRDTLLPKLLSGEIRVKDAEKVLEEVV</sequence>
<keyword evidence="6" id="KW-1185">Reference proteome</keyword>
<evidence type="ECO:0000256" key="3">
    <source>
        <dbReference type="ARBA" id="ARBA00023125"/>
    </source>
</evidence>
<dbReference type="PANTHER" id="PTHR30408">
    <property type="entry name" value="TYPE-1 RESTRICTION ENZYME ECOKI SPECIFICITY PROTEIN"/>
    <property type="match status" value="1"/>
</dbReference>
<evidence type="ECO:0000259" key="4">
    <source>
        <dbReference type="Pfam" id="PF01420"/>
    </source>
</evidence>
<gene>
    <name evidence="5" type="ORF">AmaxDRAFT_4684</name>
</gene>
<dbReference type="EMBL" id="ABYK01000051">
    <property type="protein sequence ID" value="EDZ92555.1"/>
    <property type="molecule type" value="Genomic_DNA"/>
</dbReference>
<dbReference type="GO" id="GO:0003677">
    <property type="term" value="F:DNA binding"/>
    <property type="evidence" value="ECO:0007669"/>
    <property type="project" value="UniProtKB-KW"/>
</dbReference>
<dbReference type="REBASE" id="26701">
    <property type="entry name" value="S.AmaCSORF4672P"/>
</dbReference>
<dbReference type="GO" id="GO:0009307">
    <property type="term" value="P:DNA restriction-modification system"/>
    <property type="evidence" value="ECO:0007669"/>
    <property type="project" value="UniProtKB-KW"/>
</dbReference>
<reference evidence="5 6" key="1">
    <citation type="journal article" date="2011" name="Appl. Environ. Microbiol.">
        <title>Contribution of a Sodium Ion Gradient to Energy Conservation during Fermentation in the Cyanobacterium Arthrospira (Spirulina) maxima CS-328.</title>
        <authorList>
            <person name="Carrieri D."/>
            <person name="Ananyev G."/>
            <person name="Lenz O."/>
            <person name="Bryant D.A."/>
            <person name="Dismukes G.C."/>
        </authorList>
    </citation>
    <scope>NUCLEOTIDE SEQUENCE [LARGE SCALE GENOMIC DNA]</scope>
    <source>
        <strain evidence="5 6">CS-328</strain>
    </source>
</reference>
<dbReference type="SUPFAM" id="SSF116734">
    <property type="entry name" value="DNA methylase specificity domain"/>
    <property type="match status" value="2"/>
</dbReference>
<comment type="caution">
    <text evidence="5">The sequence shown here is derived from an EMBL/GenBank/DDBJ whole genome shotgun (WGS) entry which is preliminary data.</text>
</comment>
<name>B5W7D4_LIMMA</name>
<feature type="domain" description="Type I restriction modification DNA specificity" evidence="4">
    <location>
        <begin position="243"/>
        <end position="385"/>
    </location>
</feature>
<dbReference type="InterPro" id="IPR052021">
    <property type="entry name" value="Type-I_RS_S_subunit"/>
</dbReference>
<dbReference type="Proteomes" id="UP000004061">
    <property type="component" value="Unassembled WGS sequence"/>
</dbReference>
<dbReference type="InterPro" id="IPR000055">
    <property type="entry name" value="Restrct_endonuc_typeI_TRD"/>
</dbReference>
<keyword evidence="3" id="KW-0238">DNA-binding</keyword>
<evidence type="ECO:0000313" key="6">
    <source>
        <dbReference type="Proteomes" id="UP000004061"/>
    </source>
</evidence>
<dbReference type="PANTHER" id="PTHR30408:SF13">
    <property type="entry name" value="TYPE I RESTRICTION ENZYME HINDI SPECIFICITY SUBUNIT"/>
    <property type="match status" value="1"/>
</dbReference>
<dbReference type="Pfam" id="PF01420">
    <property type="entry name" value="Methylase_S"/>
    <property type="match status" value="2"/>
</dbReference>
<dbReference type="RefSeq" id="WP_006670409.1">
    <property type="nucleotide sequence ID" value="NZ_ABYK01000051.1"/>
</dbReference>
<protein>
    <submittedName>
        <fullName evidence="5">Restriction modification system DNA specificity domain</fullName>
    </submittedName>
</protein>
<evidence type="ECO:0000256" key="2">
    <source>
        <dbReference type="ARBA" id="ARBA00022747"/>
    </source>
</evidence>
<dbReference type="CDD" id="cd17246">
    <property type="entry name" value="RMtype1_S_SonII-TRD2-CR2_like"/>
    <property type="match status" value="1"/>
</dbReference>
<proteinExistence type="inferred from homology"/>
<organism evidence="5 6">
    <name type="scientific">Limnospira maxima CS-328</name>
    <dbReference type="NCBI Taxonomy" id="513049"/>
    <lineage>
        <taxon>Bacteria</taxon>
        <taxon>Bacillati</taxon>
        <taxon>Cyanobacteriota</taxon>
        <taxon>Cyanophyceae</taxon>
        <taxon>Oscillatoriophycideae</taxon>
        <taxon>Oscillatoriales</taxon>
        <taxon>Sirenicapillariaceae</taxon>
        <taxon>Limnospira</taxon>
    </lineage>
</organism>
<comment type="similarity">
    <text evidence="1">Belongs to the type-I restriction system S methylase family.</text>
</comment>
<evidence type="ECO:0000313" key="5">
    <source>
        <dbReference type="EMBL" id="EDZ92555.1"/>
    </source>
</evidence>